<organism evidence="1 2">
    <name type="scientific">Brachionus plicatilis</name>
    <name type="common">Marine rotifer</name>
    <name type="synonym">Brachionus muelleri</name>
    <dbReference type="NCBI Taxonomy" id="10195"/>
    <lineage>
        <taxon>Eukaryota</taxon>
        <taxon>Metazoa</taxon>
        <taxon>Spiralia</taxon>
        <taxon>Gnathifera</taxon>
        <taxon>Rotifera</taxon>
        <taxon>Eurotatoria</taxon>
        <taxon>Monogononta</taxon>
        <taxon>Pseudotrocha</taxon>
        <taxon>Ploima</taxon>
        <taxon>Brachionidae</taxon>
        <taxon>Brachionus</taxon>
    </lineage>
</organism>
<keyword evidence="2" id="KW-1185">Reference proteome</keyword>
<name>A0A3M7P4N1_BRAPC</name>
<proteinExistence type="predicted"/>
<evidence type="ECO:0000313" key="2">
    <source>
        <dbReference type="Proteomes" id="UP000276133"/>
    </source>
</evidence>
<protein>
    <submittedName>
        <fullName evidence="1">Uncharacterized protein</fullName>
    </submittedName>
</protein>
<dbReference type="AlphaFoldDB" id="A0A3M7P4N1"/>
<evidence type="ECO:0000313" key="1">
    <source>
        <dbReference type="EMBL" id="RMZ94035.1"/>
    </source>
</evidence>
<dbReference type="EMBL" id="REGN01013354">
    <property type="protein sequence ID" value="RMZ94035.1"/>
    <property type="molecule type" value="Genomic_DNA"/>
</dbReference>
<sequence length="143" mass="16554">MIPVPSPLSAGECNPNELDRSSKIYQIIKEKLVNDCGYLADRSNTESNRTINNSLLNSTLNAQDSSYIFENVVKLDIYKTLYDYLNFTIVDKHYLFYIDVNNLHNMKEIGTCFEKKSRDNNKYFKIGDLCCNEQFNNDNNKSP</sequence>
<comment type="caution">
    <text evidence="1">The sequence shown here is derived from an EMBL/GenBank/DDBJ whole genome shotgun (WGS) entry which is preliminary data.</text>
</comment>
<gene>
    <name evidence="1" type="ORF">BpHYR1_027694</name>
</gene>
<accession>A0A3M7P4N1</accession>
<reference evidence="1 2" key="1">
    <citation type="journal article" date="2018" name="Sci. Rep.">
        <title>Genomic signatures of local adaptation to the degree of environmental predictability in rotifers.</title>
        <authorList>
            <person name="Franch-Gras L."/>
            <person name="Hahn C."/>
            <person name="Garcia-Roger E.M."/>
            <person name="Carmona M.J."/>
            <person name="Serra M."/>
            <person name="Gomez A."/>
        </authorList>
    </citation>
    <scope>NUCLEOTIDE SEQUENCE [LARGE SCALE GENOMIC DNA]</scope>
    <source>
        <strain evidence="1">HYR1</strain>
    </source>
</reference>
<dbReference type="Proteomes" id="UP000276133">
    <property type="component" value="Unassembled WGS sequence"/>
</dbReference>